<reference evidence="3" key="1">
    <citation type="journal article" date="2017" name="Nat. Ecol. Evol.">
        <title>Genome expansion and lineage-specific genetic innovations in the forest pathogenic fungi Armillaria.</title>
        <authorList>
            <person name="Sipos G."/>
            <person name="Prasanna A.N."/>
            <person name="Walter M.C."/>
            <person name="O'Connor E."/>
            <person name="Balint B."/>
            <person name="Krizsan K."/>
            <person name="Kiss B."/>
            <person name="Hess J."/>
            <person name="Varga T."/>
            <person name="Slot J."/>
            <person name="Riley R."/>
            <person name="Boka B."/>
            <person name="Rigling D."/>
            <person name="Barry K."/>
            <person name="Lee J."/>
            <person name="Mihaltcheva S."/>
            <person name="LaButti K."/>
            <person name="Lipzen A."/>
            <person name="Waldron R."/>
            <person name="Moloney N.M."/>
            <person name="Sperisen C."/>
            <person name="Kredics L."/>
            <person name="Vagvoelgyi C."/>
            <person name="Patrignani A."/>
            <person name="Fitzpatrick D."/>
            <person name="Nagy I."/>
            <person name="Doyle S."/>
            <person name="Anderson J.B."/>
            <person name="Grigoriev I.V."/>
            <person name="Gueldener U."/>
            <person name="Muensterkoetter M."/>
            <person name="Nagy L.G."/>
        </authorList>
    </citation>
    <scope>NUCLEOTIDE SEQUENCE [LARGE SCALE GENOMIC DNA]</scope>
    <source>
        <strain evidence="3">C18/9</strain>
    </source>
</reference>
<dbReference type="AlphaFoldDB" id="A0A284RU52"/>
<dbReference type="Proteomes" id="UP000219338">
    <property type="component" value="Unassembled WGS sequence"/>
</dbReference>
<accession>A0A284RU52</accession>
<dbReference type="EMBL" id="FUEG01000016">
    <property type="protein sequence ID" value="SJL12242.1"/>
    <property type="molecule type" value="Genomic_DNA"/>
</dbReference>
<evidence type="ECO:0000313" key="3">
    <source>
        <dbReference type="Proteomes" id="UP000219338"/>
    </source>
</evidence>
<organism evidence="2 3">
    <name type="scientific">Armillaria ostoyae</name>
    <name type="common">Armillaria root rot fungus</name>
    <dbReference type="NCBI Taxonomy" id="47428"/>
    <lineage>
        <taxon>Eukaryota</taxon>
        <taxon>Fungi</taxon>
        <taxon>Dikarya</taxon>
        <taxon>Basidiomycota</taxon>
        <taxon>Agaricomycotina</taxon>
        <taxon>Agaricomycetes</taxon>
        <taxon>Agaricomycetidae</taxon>
        <taxon>Agaricales</taxon>
        <taxon>Marasmiineae</taxon>
        <taxon>Physalacriaceae</taxon>
        <taxon>Armillaria</taxon>
    </lineage>
</organism>
<keyword evidence="3" id="KW-1185">Reference proteome</keyword>
<evidence type="ECO:0000313" key="2">
    <source>
        <dbReference type="EMBL" id="SJL12242.1"/>
    </source>
</evidence>
<evidence type="ECO:0000256" key="1">
    <source>
        <dbReference type="SAM" id="MobiDB-lite"/>
    </source>
</evidence>
<protein>
    <submittedName>
        <fullName evidence="2">Uncharacterized protein</fullName>
    </submittedName>
</protein>
<name>A0A284RU52_ARMOS</name>
<gene>
    <name evidence="2" type="ORF">ARMOST_15665</name>
</gene>
<proteinExistence type="predicted"/>
<sequence length="184" mass="20866">MRASKQASAVKLGDDLDFPPRSPRLSRRVPALKTSCAVLKKGRDRFVQGSVNRVLNILNDVDDGCETPQRSPSPQMYDRFLPPCELLVQRTRWWSIDKTYLPRDRRLPSHWSSSPEVVGLVVGMQCKIVAQLSQWLALQPDTSYWGRLECVFPSLRPASSFGATAFGIQLRRLSIPQQLLKRGF</sequence>
<feature type="region of interest" description="Disordered" evidence="1">
    <location>
        <begin position="1"/>
        <end position="24"/>
    </location>
</feature>